<dbReference type="Proteomes" id="UP000183174">
    <property type="component" value="Unassembled WGS sequence"/>
</dbReference>
<dbReference type="AlphaFoldDB" id="A0A1C3XL07"/>
<dbReference type="EMBL" id="FMAE01000039">
    <property type="protein sequence ID" value="SCB52736.1"/>
    <property type="molecule type" value="Genomic_DNA"/>
</dbReference>
<gene>
    <name evidence="1" type="ORF">GA0061099_103912</name>
</gene>
<accession>A0A1C3XL07</accession>
<organism evidence="1 2">
    <name type="scientific">Bradyrhizobium yuanmingense</name>
    <dbReference type="NCBI Taxonomy" id="108015"/>
    <lineage>
        <taxon>Bacteria</taxon>
        <taxon>Pseudomonadati</taxon>
        <taxon>Pseudomonadota</taxon>
        <taxon>Alphaproteobacteria</taxon>
        <taxon>Hyphomicrobiales</taxon>
        <taxon>Nitrobacteraceae</taxon>
        <taxon>Bradyrhizobium</taxon>
    </lineage>
</organism>
<evidence type="ECO:0000313" key="1">
    <source>
        <dbReference type="EMBL" id="SCB52736.1"/>
    </source>
</evidence>
<name>A0A1C3XL07_9BRAD</name>
<protein>
    <submittedName>
        <fullName evidence="1">Uncharacterized protein</fullName>
    </submittedName>
</protein>
<evidence type="ECO:0000313" key="2">
    <source>
        <dbReference type="Proteomes" id="UP000183174"/>
    </source>
</evidence>
<sequence length="90" mass="10138">MNNVSALSGMLQTISEPVRQKRRAKMLFALFAASLLVGCKHTEETLTAATARQAKCDWTSKITYSKRDTAPTIEQIQIHNRSGRNVKCWK</sequence>
<reference evidence="1 2" key="1">
    <citation type="submission" date="2016-08" db="EMBL/GenBank/DDBJ databases">
        <authorList>
            <person name="Seilhamer J.J."/>
        </authorList>
    </citation>
    <scope>NUCLEOTIDE SEQUENCE [LARGE SCALE GENOMIC DNA]</scope>
    <source>
        <strain evidence="1 2">CCBAU 10071</strain>
    </source>
</reference>
<proteinExistence type="predicted"/>